<feature type="region of interest" description="Disordered" evidence="1">
    <location>
        <begin position="102"/>
        <end position="122"/>
    </location>
</feature>
<dbReference type="OrthoDB" id="10025891at2759"/>
<dbReference type="Proteomes" id="UP000663834">
    <property type="component" value="Unassembled WGS sequence"/>
</dbReference>
<organism evidence="3 4">
    <name type="scientific">Rotaria magnacalcarata</name>
    <dbReference type="NCBI Taxonomy" id="392030"/>
    <lineage>
        <taxon>Eukaryota</taxon>
        <taxon>Metazoa</taxon>
        <taxon>Spiralia</taxon>
        <taxon>Gnathifera</taxon>
        <taxon>Rotifera</taxon>
        <taxon>Eurotatoria</taxon>
        <taxon>Bdelloidea</taxon>
        <taxon>Philodinida</taxon>
        <taxon>Philodinidae</taxon>
        <taxon>Rotaria</taxon>
    </lineage>
</organism>
<protein>
    <submittedName>
        <fullName evidence="3">Uncharacterized protein</fullName>
    </submittedName>
</protein>
<name>A0A816TPJ2_9BILA</name>
<evidence type="ECO:0000313" key="3">
    <source>
        <dbReference type="EMBL" id="CAF2100738.1"/>
    </source>
</evidence>
<dbReference type="AlphaFoldDB" id="A0A816TPJ2"/>
<proteinExistence type="predicted"/>
<evidence type="ECO:0000313" key="4">
    <source>
        <dbReference type="Proteomes" id="UP000663856"/>
    </source>
</evidence>
<dbReference type="EMBL" id="CAJNRF010008355">
    <property type="protein sequence ID" value="CAF2100738.1"/>
    <property type="molecule type" value="Genomic_DNA"/>
</dbReference>
<comment type="caution">
    <text evidence="3">The sequence shown here is derived from an EMBL/GenBank/DDBJ whole genome shotgun (WGS) entry which is preliminary data.</text>
</comment>
<evidence type="ECO:0000256" key="1">
    <source>
        <dbReference type="SAM" id="MobiDB-lite"/>
    </source>
</evidence>
<reference evidence="3" key="1">
    <citation type="submission" date="2021-02" db="EMBL/GenBank/DDBJ databases">
        <authorList>
            <person name="Nowell W R."/>
        </authorList>
    </citation>
    <scope>NUCLEOTIDE SEQUENCE</scope>
</reference>
<accession>A0A816TPJ2</accession>
<evidence type="ECO:0000313" key="2">
    <source>
        <dbReference type="EMBL" id="CAF1419840.1"/>
    </source>
</evidence>
<sequence length="122" mass="13707">MKKQVLIKIRDAPIPIPTNSIPILGLELVGIHLKLEIGPPAEDFPRSSGATSFIGKSWKRLKNAAAHGIDVSERKLGKTFCVAQSTIHYNLNKIGLKYYKRQKTSKHNKSQLEQVSKKCRKM</sequence>
<dbReference type="EMBL" id="CAJNOW010004501">
    <property type="protein sequence ID" value="CAF1419840.1"/>
    <property type="molecule type" value="Genomic_DNA"/>
</dbReference>
<dbReference type="Proteomes" id="UP000663856">
    <property type="component" value="Unassembled WGS sequence"/>
</dbReference>
<gene>
    <name evidence="2" type="ORF">KQP761_LOCUS10543</name>
    <name evidence="3" type="ORF">WKI299_LOCUS20174</name>
</gene>